<protein>
    <recommendedName>
        <fullName evidence="7">Glycosyltransferase 2-like domain-containing protein</fullName>
    </recommendedName>
</protein>
<gene>
    <name evidence="8" type="ORF">San01_65470</name>
</gene>
<comment type="similarity">
    <text evidence="2">Belongs to the CDP-glycerol glycerophosphotransferase family.</text>
</comment>
<keyword evidence="9" id="KW-1185">Reference proteome</keyword>
<keyword evidence="6" id="KW-0472">Membrane</keyword>
<keyword evidence="4" id="KW-0808">Transferase</keyword>
<evidence type="ECO:0000313" key="8">
    <source>
        <dbReference type="EMBL" id="GES34059.1"/>
    </source>
</evidence>
<dbReference type="GO" id="GO:0019350">
    <property type="term" value="P:teichoic acid biosynthetic process"/>
    <property type="evidence" value="ECO:0007669"/>
    <property type="project" value="UniProtKB-KW"/>
</dbReference>
<proteinExistence type="inferred from homology"/>
<dbReference type="InterPro" id="IPR043149">
    <property type="entry name" value="TagF_N"/>
</dbReference>
<dbReference type="GO" id="GO:0047355">
    <property type="term" value="F:CDP-glycerol glycerophosphotransferase activity"/>
    <property type="evidence" value="ECO:0007669"/>
    <property type="project" value="InterPro"/>
</dbReference>
<dbReference type="CDD" id="cd00761">
    <property type="entry name" value="Glyco_tranf_GTA_type"/>
    <property type="match status" value="1"/>
</dbReference>
<dbReference type="InterPro" id="IPR043148">
    <property type="entry name" value="TagF_C"/>
</dbReference>
<dbReference type="Gene3D" id="3.40.50.12580">
    <property type="match status" value="1"/>
</dbReference>
<accession>A0A5J4LRB8</accession>
<sequence>MEAAGAVPVGRGGRAVRVSLPGGWASGLSVAAELSVRPGIGTRSPSLGEHGAADAVRLCKRVYGIERGPAPRRAECARGGPDAHTNCRRGLSPFQRRSGDRAAAGELNGPVLCIASPERLGPRMKPRLTVVVPVHRIGGSERNVEECLESVAAQTLTELDVVMVDDGPPAEGGAAPAPAGPAAVARRFAERDPRFRIVHHPAGGPAPGCGALRNTGARHAYPHTAYLAFLDAEDVLLPRAYEDLVGLLERSGSDLATGNVYRLGAGGRSQSAHHPVVRPTALRTRLGDDLTLLSDHFARNKVFRRAFFDAHAFAFPEGELCHDAAVTLPALFLAGAVDVLREHVCYWRLPEGSDRHRRLDARGVRDRFAAVAGIRRFLADPAHARLAVHQRDYDRAQLTEGLLDLVDALPAAAPECRTAFLDCARDFLSGVDPRLFPTLPVELRMRWYLIRSGRLADLLTLLTHEARNPAGFSVAGPPLRKRAVLPLTPPLELPPGVTRLDRADFPVRARVREAVWHRGVLVLRGYAYLRNLDAAHRHSYLRTAVLSCGRRRILLPLRPVVMPEATAESGQELHCYDWSGFELRIDPARLRRGGRWVEGDWSVGVVLASAGVVRAAALDGARSGSGAAPCAHDLLGDRGGADGVRITPCYPDGRLRLSVSRPSRRLTGHRAAAAGALDLTVTAAGPPPAALRLTHQGTGTVVSFPVEPEPAAAPALVPPPLVFRIRLDALAAARPPRDGAPRAIPPAHTESWAAEVVAADGGAEPIACDPALAPVALPLPHGRELVVAATPAGHLVLHDRTPQPYLERAMWRADGTLLVTGALPDAAPHATELVLKHGAHDAELAFATTHDDGRFHGALPLGALPSLAGPLPLREGRWTLHLREQGVPGSVLDAPVRCVPSLLDGLPAVRTVGGKPLTLDRHRHDEALVVAGPALPATDRGPYRRRVLREQHYALHRSRPLRDTVLYSSFGGRAYGDSPRAVHEELVRRGMDVEHLWAVRDAQTAVPETARAVLVGSAEWHGALAHSRWVVTNTHLPRWFTRRGGQRIIQTWHGTPLKRIGADLAGTLCAGLAHLAPRPRVSRQWSVLLSPNAHSTPVLRSALGYSGRLLETGLPRTDAFFAADRELRAAAVRERLGIGPGKRVVLYAPTPRDDLAYDAGHHRLHLPLDLELARRELADDHVLLVRSHPLVADRLPAHHAPFALDVSAHPDATELLLAADVLVTDYSSLAADFANTGRPMLFLTPDLPHYRDTLRGFTLDFEARVPGPLLASTGELVDALGDLEAVAAGAAGAYADFRETFCHRDDGGAAGRVADLMER</sequence>
<comment type="subcellular location">
    <subcellularLocation>
        <location evidence="1">Cell membrane</location>
        <topology evidence="1">Peripheral membrane protein</topology>
    </subcellularLocation>
</comment>
<feature type="domain" description="Glycosyltransferase 2-like" evidence="7">
    <location>
        <begin position="129"/>
        <end position="308"/>
    </location>
</feature>
<reference evidence="8 9" key="1">
    <citation type="submission" date="2019-10" db="EMBL/GenBank/DDBJ databases">
        <title>Whole genome shotgun sequence of Streptomyces angustmyceticus NBRC 3934.</title>
        <authorList>
            <person name="Hosoyama A."/>
            <person name="Ichikawa N."/>
            <person name="Kimura A."/>
            <person name="Kitahashi Y."/>
            <person name="Komaki H."/>
            <person name="Uohara A."/>
        </authorList>
    </citation>
    <scope>NUCLEOTIDE SEQUENCE [LARGE SCALE GENOMIC DNA]</scope>
    <source>
        <strain evidence="8 9">NBRC 3934</strain>
    </source>
</reference>
<keyword evidence="3" id="KW-1003">Cell membrane</keyword>
<evidence type="ECO:0000256" key="4">
    <source>
        <dbReference type="ARBA" id="ARBA00022679"/>
    </source>
</evidence>
<dbReference type="InterPro" id="IPR029044">
    <property type="entry name" value="Nucleotide-diphossugar_trans"/>
</dbReference>
<dbReference type="PANTHER" id="PTHR37316">
    <property type="entry name" value="TEICHOIC ACID GLYCEROL-PHOSPHATE PRIMASE"/>
    <property type="match status" value="1"/>
</dbReference>
<dbReference type="SUPFAM" id="SSF53756">
    <property type="entry name" value="UDP-Glycosyltransferase/glycogen phosphorylase"/>
    <property type="match status" value="1"/>
</dbReference>
<name>A0A5J4LRB8_9ACTN</name>
<comment type="caution">
    <text evidence="8">The sequence shown here is derived from an EMBL/GenBank/DDBJ whole genome shotgun (WGS) entry which is preliminary data.</text>
</comment>
<dbReference type="InterPro" id="IPR051612">
    <property type="entry name" value="Teichoic_Acid_Biosynth"/>
</dbReference>
<dbReference type="PANTHER" id="PTHR37316:SF3">
    <property type="entry name" value="TEICHOIC ACID GLYCEROL-PHOSPHATE TRANSFERASE"/>
    <property type="match status" value="1"/>
</dbReference>
<dbReference type="Gene3D" id="3.90.550.10">
    <property type="entry name" value="Spore Coat Polysaccharide Biosynthesis Protein SpsA, Chain A"/>
    <property type="match status" value="1"/>
</dbReference>
<evidence type="ECO:0000256" key="6">
    <source>
        <dbReference type="ARBA" id="ARBA00023136"/>
    </source>
</evidence>
<dbReference type="Gene3D" id="3.40.50.11820">
    <property type="match status" value="1"/>
</dbReference>
<dbReference type="InterPro" id="IPR007554">
    <property type="entry name" value="Glycerophosphate_synth"/>
</dbReference>
<evidence type="ECO:0000256" key="2">
    <source>
        <dbReference type="ARBA" id="ARBA00010488"/>
    </source>
</evidence>
<evidence type="ECO:0000256" key="1">
    <source>
        <dbReference type="ARBA" id="ARBA00004202"/>
    </source>
</evidence>
<evidence type="ECO:0000313" key="9">
    <source>
        <dbReference type="Proteomes" id="UP000325598"/>
    </source>
</evidence>
<dbReference type="Proteomes" id="UP000325598">
    <property type="component" value="Unassembled WGS sequence"/>
</dbReference>
<dbReference type="EMBL" id="BLAG01000024">
    <property type="protein sequence ID" value="GES34059.1"/>
    <property type="molecule type" value="Genomic_DNA"/>
</dbReference>
<dbReference type="SUPFAM" id="SSF53448">
    <property type="entry name" value="Nucleotide-diphospho-sugar transferases"/>
    <property type="match status" value="1"/>
</dbReference>
<organism evidence="8 9">
    <name type="scientific">Streptomyces angustmyceticus</name>
    <dbReference type="NCBI Taxonomy" id="285578"/>
    <lineage>
        <taxon>Bacteria</taxon>
        <taxon>Bacillati</taxon>
        <taxon>Actinomycetota</taxon>
        <taxon>Actinomycetes</taxon>
        <taxon>Kitasatosporales</taxon>
        <taxon>Streptomycetaceae</taxon>
        <taxon>Streptomyces</taxon>
    </lineage>
</organism>
<dbReference type="Pfam" id="PF04464">
    <property type="entry name" value="Glyphos_transf"/>
    <property type="match status" value="1"/>
</dbReference>
<dbReference type="Pfam" id="PF00535">
    <property type="entry name" value="Glycos_transf_2"/>
    <property type="match status" value="1"/>
</dbReference>
<dbReference type="GO" id="GO:0005886">
    <property type="term" value="C:plasma membrane"/>
    <property type="evidence" value="ECO:0007669"/>
    <property type="project" value="UniProtKB-SubCell"/>
</dbReference>
<dbReference type="InterPro" id="IPR001173">
    <property type="entry name" value="Glyco_trans_2-like"/>
</dbReference>
<evidence type="ECO:0000256" key="3">
    <source>
        <dbReference type="ARBA" id="ARBA00022475"/>
    </source>
</evidence>
<evidence type="ECO:0000256" key="5">
    <source>
        <dbReference type="ARBA" id="ARBA00022944"/>
    </source>
</evidence>
<evidence type="ECO:0000259" key="7">
    <source>
        <dbReference type="Pfam" id="PF00535"/>
    </source>
</evidence>
<keyword evidence="5" id="KW-0777">Teichoic acid biosynthesis</keyword>